<feature type="domain" description="Response regulatory" evidence="2">
    <location>
        <begin position="3"/>
        <end position="118"/>
    </location>
</feature>
<dbReference type="EMBL" id="JASSPP010000008">
    <property type="protein sequence ID" value="MDK9580897.1"/>
    <property type="molecule type" value="Genomic_DNA"/>
</dbReference>
<name>A0ABT7HK38_9FUSO</name>
<keyword evidence="4" id="KW-1185">Reference proteome</keyword>
<evidence type="ECO:0000259" key="2">
    <source>
        <dbReference type="PROSITE" id="PS50110"/>
    </source>
</evidence>
<dbReference type="Proteomes" id="UP001225134">
    <property type="component" value="Unassembled WGS sequence"/>
</dbReference>
<evidence type="ECO:0000313" key="4">
    <source>
        <dbReference type="Proteomes" id="UP001225134"/>
    </source>
</evidence>
<sequence>MKSALVVDDSQYFRQIIKNILEEYNFNIIEANNGLDAYKKYIVYKPDIVTMDINMPILDGFGSIEKILSYDKNANIIICSSMMFLDVYIAEGLEAGAKACLCKPFTKNELINAIDNVLNGDD</sequence>
<dbReference type="Pfam" id="PF00072">
    <property type="entry name" value="Response_reg"/>
    <property type="match status" value="1"/>
</dbReference>
<dbReference type="InterPro" id="IPR052048">
    <property type="entry name" value="ST_Response_Regulator"/>
</dbReference>
<evidence type="ECO:0000313" key="3">
    <source>
        <dbReference type="EMBL" id="MDK9580897.1"/>
    </source>
</evidence>
<organism evidence="3 4">
    <name type="scientific">Sneathia sanguinegens</name>
    <dbReference type="NCBI Taxonomy" id="40543"/>
    <lineage>
        <taxon>Bacteria</taxon>
        <taxon>Fusobacteriati</taxon>
        <taxon>Fusobacteriota</taxon>
        <taxon>Fusobacteriia</taxon>
        <taxon>Fusobacteriales</taxon>
        <taxon>Leptotrichiaceae</taxon>
        <taxon>Sneathia</taxon>
    </lineage>
</organism>
<dbReference type="RefSeq" id="WP_066729796.1">
    <property type="nucleotide sequence ID" value="NZ_CAMPUK010000007.1"/>
</dbReference>
<dbReference type="InterPro" id="IPR011006">
    <property type="entry name" value="CheY-like_superfamily"/>
</dbReference>
<keyword evidence="1" id="KW-0597">Phosphoprotein</keyword>
<dbReference type="SUPFAM" id="SSF52172">
    <property type="entry name" value="CheY-like"/>
    <property type="match status" value="1"/>
</dbReference>
<reference evidence="3 4" key="1">
    <citation type="submission" date="2023-06" db="EMBL/GenBank/DDBJ databases">
        <title>Antibody response to the Sneathia vaginalis cytopathogenic toxin A during pregnancy.</title>
        <authorList>
            <person name="Mccoy Z.T."/>
            <person name="Serrano M.G."/>
            <person name="Spaine K."/>
            <person name="Edwards D.J."/>
            <person name="Buck G.A."/>
            <person name="Jefferson K."/>
        </authorList>
    </citation>
    <scope>NUCLEOTIDE SEQUENCE [LARGE SCALE GENOMIC DNA]</scope>
    <source>
        <strain evidence="3 4">CCUG 42621</strain>
    </source>
</reference>
<proteinExistence type="predicted"/>
<dbReference type="Gene3D" id="3.40.50.2300">
    <property type="match status" value="1"/>
</dbReference>
<accession>A0ABT7HK38</accession>
<evidence type="ECO:0000256" key="1">
    <source>
        <dbReference type="PROSITE-ProRule" id="PRU00169"/>
    </source>
</evidence>
<comment type="caution">
    <text evidence="3">The sequence shown here is derived from an EMBL/GenBank/DDBJ whole genome shotgun (WGS) entry which is preliminary data.</text>
</comment>
<dbReference type="PANTHER" id="PTHR43228">
    <property type="entry name" value="TWO-COMPONENT RESPONSE REGULATOR"/>
    <property type="match status" value="1"/>
</dbReference>
<dbReference type="PANTHER" id="PTHR43228:SF1">
    <property type="entry name" value="TWO-COMPONENT RESPONSE REGULATOR ARR22"/>
    <property type="match status" value="1"/>
</dbReference>
<gene>
    <name evidence="3" type="ORF">QQA45_05135</name>
</gene>
<protein>
    <submittedName>
        <fullName evidence="3">Response regulator</fullName>
    </submittedName>
</protein>
<dbReference type="InterPro" id="IPR001789">
    <property type="entry name" value="Sig_transdc_resp-reg_receiver"/>
</dbReference>
<feature type="modified residue" description="4-aspartylphosphate" evidence="1">
    <location>
        <position position="52"/>
    </location>
</feature>
<dbReference type="SMART" id="SM00448">
    <property type="entry name" value="REC"/>
    <property type="match status" value="1"/>
</dbReference>
<dbReference type="PROSITE" id="PS50110">
    <property type="entry name" value="RESPONSE_REGULATORY"/>
    <property type="match status" value="1"/>
</dbReference>